<comment type="subcellular location">
    <subcellularLocation>
        <location evidence="1">Nucleus</location>
    </subcellularLocation>
</comment>
<evidence type="ECO:0000256" key="5">
    <source>
        <dbReference type="SAM" id="MobiDB-lite"/>
    </source>
</evidence>
<dbReference type="InterPro" id="IPR024887">
    <property type="entry name" value="Ashwin"/>
</dbReference>
<evidence type="ECO:0000256" key="2">
    <source>
        <dbReference type="ARBA" id="ARBA00007855"/>
    </source>
</evidence>
<feature type="compositionally biased region" description="Basic and acidic residues" evidence="5">
    <location>
        <begin position="205"/>
        <end position="237"/>
    </location>
</feature>
<comment type="similarity">
    <text evidence="2">Belongs to the ashwin family.</text>
</comment>
<dbReference type="EMBL" id="JAWQEG010002662">
    <property type="protein sequence ID" value="KAK3870493.1"/>
    <property type="molecule type" value="Genomic_DNA"/>
</dbReference>
<gene>
    <name evidence="6" type="ORF">Pcinc_024285</name>
</gene>
<dbReference type="AlphaFoldDB" id="A0AAE1FAW5"/>
<evidence type="ECO:0000313" key="6">
    <source>
        <dbReference type="EMBL" id="KAK3870493.1"/>
    </source>
</evidence>
<dbReference type="Pfam" id="PF15323">
    <property type="entry name" value="Ashwin"/>
    <property type="match status" value="1"/>
</dbReference>
<dbReference type="GO" id="GO:0048598">
    <property type="term" value="P:embryonic morphogenesis"/>
    <property type="evidence" value="ECO:0007669"/>
    <property type="project" value="InterPro"/>
</dbReference>
<protein>
    <recommendedName>
        <fullName evidence="3">Ashwin</fullName>
    </recommendedName>
</protein>
<proteinExistence type="inferred from homology"/>
<feature type="region of interest" description="Disordered" evidence="5">
    <location>
        <begin position="1"/>
        <end position="24"/>
    </location>
</feature>
<feature type="compositionally biased region" description="Low complexity" evidence="5">
    <location>
        <begin position="148"/>
        <end position="164"/>
    </location>
</feature>
<feature type="region of interest" description="Disordered" evidence="5">
    <location>
        <begin position="111"/>
        <end position="237"/>
    </location>
</feature>
<dbReference type="Proteomes" id="UP001286313">
    <property type="component" value="Unassembled WGS sequence"/>
</dbReference>
<keyword evidence="4" id="KW-0539">Nucleus</keyword>
<evidence type="ECO:0000256" key="4">
    <source>
        <dbReference type="ARBA" id="ARBA00023242"/>
    </source>
</evidence>
<dbReference type="GO" id="GO:0072669">
    <property type="term" value="C:tRNA-splicing ligase complex"/>
    <property type="evidence" value="ECO:0007669"/>
    <property type="project" value="InterPro"/>
</dbReference>
<name>A0AAE1FAW5_PETCI</name>
<comment type="caution">
    <text evidence="6">The sequence shown here is derived from an EMBL/GenBank/DDBJ whole genome shotgun (WGS) entry which is preliminary data.</text>
</comment>
<reference evidence="6" key="1">
    <citation type="submission" date="2023-10" db="EMBL/GenBank/DDBJ databases">
        <title>Genome assemblies of two species of porcelain crab, Petrolisthes cinctipes and Petrolisthes manimaculis (Anomura: Porcellanidae).</title>
        <authorList>
            <person name="Angst P."/>
        </authorList>
    </citation>
    <scope>NUCLEOTIDE SEQUENCE</scope>
    <source>
        <strain evidence="6">PB745_01</strain>
        <tissue evidence="6">Gill</tissue>
    </source>
</reference>
<dbReference type="GO" id="GO:0005634">
    <property type="term" value="C:nucleus"/>
    <property type="evidence" value="ECO:0007669"/>
    <property type="project" value="UniProtKB-SubCell"/>
</dbReference>
<dbReference type="PANTHER" id="PTHR28359:SF1">
    <property type="entry name" value="ASHWIN"/>
    <property type="match status" value="1"/>
</dbReference>
<dbReference type="PANTHER" id="PTHR28359">
    <property type="entry name" value="ASHWIN"/>
    <property type="match status" value="1"/>
</dbReference>
<evidence type="ECO:0000256" key="1">
    <source>
        <dbReference type="ARBA" id="ARBA00004123"/>
    </source>
</evidence>
<accession>A0AAE1FAW5</accession>
<keyword evidence="7" id="KW-1185">Reference proteome</keyword>
<feature type="compositionally biased region" description="Basic and acidic residues" evidence="5">
    <location>
        <begin position="167"/>
        <end position="182"/>
    </location>
</feature>
<organism evidence="6 7">
    <name type="scientific">Petrolisthes cinctipes</name>
    <name type="common">Flat porcelain crab</name>
    <dbReference type="NCBI Taxonomy" id="88211"/>
    <lineage>
        <taxon>Eukaryota</taxon>
        <taxon>Metazoa</taxon>
        <taxon>Ecdysozoa</taxon>
        <taxon>Arthropoda</taxon>
        <taxon>Crustacea</taxon>
        <taxon>Multicrustacea</taxon>
        <taxon>Malacostraca</taxon>
        <taxon>Eumalacostraca</taxon>
        <taxon>Eucarida</taxon>
        <taxon>Decapoda</taxon>
        <taxon>Pleocyemata</taxon>
        <taxon>Anomura</taxon>
        <taxon>Galatheoidea</taxon>
        <taxon>Porcellanidae</taxon>
        <taxon>Petrolisthes</taxon>
    </lineage>
</organism>
<evidence type="ECO:0000313" key="7">
    <source>
        <dbReference type="Proteomes" id="UP001286313"/>
    </source>
</evidence>
<sequence>MARRGGGRRQITLRNEVAEEEKESPISYLQPEILPIEVMKDLLREKGLSTTLLEETDKTEIVQLFYKHVSPKFQRDYRNNRRGKLLKRMRERKEKKVDDYSWKKMVVESTGKVPTLSSSSSVSLENTPGAERLKPPTSCIDPSRKTIKLGGSTKTTTSAASTGLDFVIKKRSSDDGSTGDKTKKLHVSTNGEEKRKTSSPPPSSETKKLKRDNSEDKSTDLSDSHEQQAKREPIKWP</sequence>
<evidence type="ECO:0000256" key="3">
    <source>
        <dbReference type="ARBA" id="ARBA00015134"/>
    </source>
</evidence>